<dbReference type="AlphaFoldDB" id="A0A2S7FF45"/>
<dbReference type="Proteomes" id="UP000238081">
    <property type="component" value="Unassembled WGS sequence"/>
</dbReference>
<evidence type="ECO:0000313" key="3">
    <source>
        <dbReference type="EMBL" id="PPV17529.1"/>
    </source>
</evidence>
<gene>
    <name evidence="3" type="ORF">AWN73_07170</name>
</gene>
<feature type="transmembrane region" description="Helical" evidence="1">
    <location>
        <begin position="74"/>
        <end position="99"/>
    </location>
</feature>
<feature type="transmembrane region" description="Helical" evidence="1">
    <location>
        <begin position="37"/>
        <end position="54"/>
    </location>
</feature>
<dbReference type="Pfam" id="PF14358">
    <property type="entry name" value="DUF4405"/>
    <property type="match status" value="1"/>
</dbReference>
<evidence type="ECO:0000256" key="1">
    <source>
        <dbReference type="SAM" id="Phobius"/>
    </source>
</evidence>
<comment type="caution">
    <text evidence="3">The sequence shown here is derived from an EMBL/GenBank/DDBJ whole genome shotgun (WGS) entry which is preliminary data.</text>
</comment>
<dbReference type="GO" id="GO:0016020">
    <property type="term" value="C:membrane"/>
    <property type="evidence" value="ECO:0007669"/>
    <property type="project" value="InterPro"/>
</dbReference>
<feature type="transmembrane region" description="Helical" evidence="1">
    <location>
        <begin position="12"/>
        <end position="31"/>
    </location>
</feature>
<reference evidence="3 4" key="1">
    <citation type="submission" date="2016-01" db="EMBL/GenBank/DDBJ databases">
        <title>Characterization of the Clostridium difficile lineages that are prevalent in Hong Kong and China.</title>
        <authorList>
            <person name="Kwok J.S.-L."/>
            <person name="Lam W.-Y."/>
            <person name="Ip M."/>
            <person name="Chan T.-F."/>
            <person name="Hawkey P.M."/>
            <person name="Tsui S.K.-W."/>
        </authorList>
    </citation>
    <scope>NUCLEOTIDE SEQUENCE [LARGE SCALE GENOMIC DNA]</scope>
    <source>
        <strain evidence="3 4">300064</strain>
    </source>
</reference>
<sequence>MNKQHIKYCLDIIMTICFICIMKIMITGIGWHEKLGLIIGGLVILHLILNYRWIKGMASRIFDTKLNFTTKFSVVLNILLAVLTVLVIISGILISVTIFKGIAAENRQLWASIHKNSALLIFICISIHIGLHWKMIMYGFRRLFNIKGINSIRIYILRTLSIIIMLLGLFALSNNSILKTMLKMNKETDARNKSTKVQVIVEYASIMGLFIGGTHYTLKTANDNCKKKTN</sequence>
<protein>
    <recommendedName>
        <fullName evidence="2">Flavinylation-associated cytochrome domain-containing protein</fullName>
    </recommendedName>
</protein>
<feature type="domain" description="Flavinylation-associated cytochrome" evidence="2">
    <location>
        <begin position="75"/>
        <end position="133"/>
    </location>
</feature>
<feature type="transmembrane region" description="Helical" evidence="1">
    <location>
        <begin position="152"/>
        <end position="177"/>
    </location>
</feature>
<keyword evidence="1" id="KW-0812">Transmembrane</keyword>
<dbReference type="GO" id="GO:0022904">
    <property type="term" value="P:respiratory electron transport chain"/>
    <property type="evidence" value="ECO:0007669"/>
    <property type="project" value="InterPro"/>
</dbReference>
<feature type="transmembrane region" description="Helical" evidence="1">
    <location>
        <begin position="119"/>
        <end position="140"/>
    </location>
</feature>
<evidence type="ECO:0000313" key="4">
    <source>
        <dbReference type="Proteomes" id="UP000238081"/>
    </source>
</evidence>
<organism evidence="3 4">
    <name type="scientific">Clostridium butyricum</name>
    <dbReference type="NCBI Taxonomy" id="1492"/>
    <lineage>
        <taxon>Bacteria</taxon>
        <taxon>Bacillati</taxon>
        <taxon>Bacillota</taxon>
        <taxon>Clostridia</taxon>
        <taxon>Eubacteriales</taxon>
        <taxon>Clostridiaceae</taxon>
        <taxon>Clostridium</taxon>
    </lineage>
</organism>
<accession>A0A2S7FF45</accession>
<dbReference type="InterPro" id="IPR025517">
    <property type="entry name" value="DUF4405"/>
</dbReference>
<dbReference type="InterPro" id="IPR016174">
    <property type="entry name" value="Di-haem_cyt_TM"/>
</dbReference>
<keyword evidence="1" id="KW-1133">Transmembrane helix</keyword>
<feature type="transmembrane region" description="Helical" evidence="1">
    <location>
        <begin position="197"/>
        <end position="218"/>
    </location>
</feature>
<proteinExistence type="predicted"/>
<dbReference type="EMBL" id="LRDH01000013">
    <property type="protein sequence ID" value="PPV17529.1"/>
    <property type="molecule type" value="Genomic_DNA"/>
</dbReference>
<dbReference type="RefSeq" id="WP_043663748.1">
    <property type="nucleotide sequence ID" value="NZ_JSEG01000008.1"/>
</dbReference>
<dbReference type="SUPFAM" id="SSF81342">
    <property type="entry name" value="Transmembrane di-heme cytochromes"/>
    <property type="match status" value="1"/>
</dbReference>
<keyword evidence="1" id="KW-0472">Membrane</keyword>
<evidence type="ECO:0000259" key="2">
    <source>
        <dbReference type="Pfam" id="PF14358"/>
    </source>
</evidence>
<name>A0A2S7FF45_CLOBU</name>